<evidence type="ECO:0000313" key="1">
    <source>
        <dbReference type="EMBL" id="KAK1401464.1"/>
    </source>
</evidence>
<dbReference type="PANTHER" id="PTHR47165">
    <property type="entry name" value="OS03G0429900 PROTEIN"/>
    <property type="match status" value="1"/>
</dbReference>
<proteinExistence type="predicted"/>
<comment type="caution">
    <text evidence="1">The sequence shown here is derived from an EMBL/GenBank/DDBJ whole genome shotgun (WGS) entry which is preliminary data.</text>
</comment>
<dbReference type="Proteomes" id="UP001237642">
    <property type="component" value="Unassembled WGS sequence"/>
</dbReference>
<dbReference type="AlphaFoldDB" id="A0AAD8N9B2"/>
<gene>
    <name evidence="1" type="ORF">POM88_001069</name>
</gene>
<dbReference type="PANTHER" id="PTHR47165:SF4">
    <property type="entry name" value="OS03G0429900 PROTEIN"/>
    <property type="match status" value="1"/>
</dbReference>
<dbReference type="InterPro" id="IPR012340">
    <property type="entry name" value="NA-bd_OB-fold"/>
</dbReference>
<name>A0AAD8N9B2_9APIA</name>
<sequence>MDRIHMGLPDTTSTLISQLNYGINETTIMVRVIRAWKSISSYNSDEIVANFILLDEEDNQLLAIAANKERDRVWPNLCEGLAYFIKNFKIVVSPTKWKPIASERSLLFCRGTKIENCCKGHNISTLKFDLRLLSGVQNQHQPDDSLIDVCGVVLQIHDLLYYSNVIENLKLTIMDSRIPIDTANGHFDTDAPIKKFPGMHQLCLFEPLPQQKVAISKTAIQELLPIANWDGDSCACCSRDVILQQDSYYCTRCNKQYTPIIKRSMRILLADEYGAISEFIIQPREIAQLIGISPLQLMSARSDQFMALKGAKG</sequence>
<accession>A0AAD8N9B2</accession>
<protein>
    <submittedName>
        <fullName evidence="1">Uncharacterized protein</fullName>
    </submittedName>
</protein>
<evidence type="ECO:0000313" key="2">
    <source>
        <dbReference type="Proteomes" id="UP001237642"/>
    </source>
</evidence>
<dbReference type="SUPFAM" id="SSF50249">
    <property type="entry name" value="Nucleic acid-binding proteins"/>
    <property type="match status" value="2"/>
</dbReference>
<reference evidence="1" key="2">
    <citation type="submission" date="2023-05" db="EMBL/GenBank/DDBJ databases">
        <authorList>
            <person name="Schelkunov M.I."/>
        </authorList>
    </citation>
    <scope>NUCLEOTIDE SEQUENCE</scope>
    <source>
        <strain evidence="1">Hsosn_3</strain>
        <tissue evidence="1">Leaf</tissue>
    </source>
</reference>
<dbReference type="EMBL" id="JAUIZM010000001">
    <property type="protein sequence ID" value="KAK1401464.1"/>
    <property type="molecule type" value="Genomic_DNA"/>
</dbReference>
<dbReference type="Gene3D" id="2.40.50.140">
    <property type="entry name" value="Nucleic acid-binding proteins"/>
    <property type="match status" value="2"/>
</dbReference>
<reference evidence="1" key="1">
    <citation type="submission" date="2023-02" db="EMBL/GenBank/DDBJ databases">
        <title>Genome of toxic invasive species Heracleum sosnowskyi carries increased number of genes despite the absence of recent whole-genome duplications.</title>
        <authorList>
            <person name="Schelkunov M."/>
            <person name="Shtratnikova V."/>
            <person name="Makarenko M."/>
            <person name="Klepikova A."/>
            <person name="Omelchenko D."/>
            <person name="Novikova G."/>
            <person name="Obukhova E."/>
            <person name="Bogdanov V."/>
            <person name="Penin A."/>
            <person name="Logacheva M."/>
        </authorList>
    </citation>
    <scope>NUCLEOTIDE SEQUENCE</scope>
    <source>
        <strain evidence="1">Hsosn_3</strain>
        <tissue evidence="1">Leaf</tissue>
    </source>
</reference>
<organism evidence="1 2">
    <name type="scientific">Heracleum sosnowskyi</name>
    <dbReference type="NCBI Taxonomy" id="360622"/>
    <lineage>
        <taxon>Eukaryota</taxon>
        <taxon>Viridiplantae</taxon>
        <taxon>Streptophyta</taxon>
        <taxon>Embryophyta</taxon>
        <taxon>Tracheophyta</taxon>
        <taxon>Spermatophyta</taxon>
        <taxon>Magnoliopsida</taxon>
        <taxon>eudicotyledons</taxon>
        <taxon>Gunneridae</taxon>
        <taxon>Pentapetalae</taxon>
        <taxon>asterids</taxon>
        <taxon>campanulids</taxon>
        <taxon>Apiales</taxon>
        <taxon>Apiaceae</taxon>
        <taxon>Apioideae</taxon>
        <taxon>apioid superclade</taxon>
        <taxon>Tordylieae</taxon>
        <taxon>Tordyliinae</taxon>
        <taxon>Heracleum</taxon>
    </lineage>
</organism>
<keyword evidence="2" id="KW-1185">Reference proteome</keyword>